<sequence length="97" mass="10903">MTGTPCLPLTPYWLQLLQPYPQCLLADVHWIKSSPRSSQLRTNVDTTLEHTQSAGLSLHNCQQTSESNQFSVSTLEPQKQMGLYSTLLTVNMLITCH</sequence>
<evidence type="ECO:0000313" key="2">
    <source>
        <dbReference type="Proteomes" id="UP000828390"/>
    </source>
</evidence>
<gene>
    <name evidence="1" type="ORF">DPMN_063898</name>
</gene>
<keyword evidence="2" id="KW-1185">Reference proteome</keyword>
<name>A0A9D4CBD2_DREPO</name>
<reference evidence="1" key="2">
    <citation type="submission" date="2020-11" db="EMBL/GenBank/DDBJ databases">
        <authorList>
            <person name="McCartney M.A."/>
            <person name="Auch B."/>
            <person name="Kono T."/>
            <person name="Mallez S."/>
            <person name="Becker A."/>
            <person name="Gohl D.M."/>
            <person name="Silverstein K.A.T."/>
            <person name="Koren S."/>
            <person name="Bechman K.B."/>
            <person name="Herman A."/>
            <person name="Abrahante J.E."/>
            <person name="Garbe J."/>
        </authorList>
    </citation>
    <scope>NUCLEOTIDE SEQUENCE</scope>
    <source>
        <strain evidence="1">Duluth1</strain>
        <tissue evidence="1">Whole animal</tissue>
    </source>
</reference>
<protein>
    <submittedName>
        <fullName evidence="1">Uncharacterized protein</fullName>
    </submittedName>
</protein>
<proteinExistence type="predicted"/>
<dbReference type="Proteomes" id="UP000828390">
    <property type="component" value="Unassembled WGS sequence"/>
</dbReference>
<dbReference type="AlphaFoldDB" id="A0A9D4CBD2"/>
<organism evidence="1 2">
    <name type="scientific">Dreissena polymorpha</name>
    <name type="common">Zebra mussel</name>
    <name type="synonym">Mytilus polymorpha</name>
    <dbReference type="NCBI Taxonomy" id="45954"/>
    <lineage>
        <taxon>Eukaryota</taxon>
        <taxon>Metazoa</taxon>
        <taxon>Spiralia</taxon>
        <taxon>Lophotrochozoa</taxon>
        <taxon>Mollusca</taxon>
        <taxon>Bivalvia</taxon>
        <taxon>Autobranchia</taxon>
        <taxon>Heteroconchia</taxon>
        <taxon>Euheterodonta</taxon>
        <taxon>Imparidentia</taxon>
        <taxon>Neoheterodontei</taxon>
        <taxon>Myida</taxon>
        <taxon>Dreissenoidea</taxon>
        <taxon>Dreissenidae</taxon>
        <taxon>Dreissena</taxon>
    </lineage>
</organism>
<accession>A0A9D4CBD2</accession>
<reference evidence="1" key="1">
    <citation type="journal article" date="2019" name="bioRxiv">
        <title>The Genome of the Zebra Mussel, Dreissena polymorpha: A Resource for Invasive Species Research.</title>
        <authorList>
            <person name="McCartney M.A."/>
            <person name="Auch B."/>
            <person name="Kono T."/>
            <person name="Mallez S."/>
            <person name="Zhang Y."/>
            <person name="Obille A."/>
            <person name="Becker A."/>
            <person name="Abrahante J.E."/>
            <person name="Garbe J."/>
            <person name="Badalamenti J.P."/>
            <person name="Herman A."/>
            <person name="Mangelson H."/>
            <person name="Liachko I."/>
            <person name="Sullivan S."/>
            <person name="Sone E.D."/>
            <person name="Koren S."/>
            <person name="Silverstein K.A.T."/>
            <person name="Beckman K.B."/>
            <person name="Gohl D.M."/>
        </authorList>
    </citation>
    <scope>NUCLEOTIDE SEQUENCE</scope>
    <source>
        <strain evidence="1">Duluth1</strain>
        <tissue evidence="1">Whole animal</tissue>
    </source>
</reference>
<comment type="caution">
    <text evidence="1">The sequence shown here is derived from an EMBL/GenBank/DDBJ whole genome shotgun (WGS) entry which is preliminary data.</text>
</comment>
<dbReference type="EMBL" id="JAIWYP010000013">
    <property type="protein sequence ID" value="KAH3720986.1"/>
    <property type="molecule type" value="Genomic_DNA"/>
</dbReference>
<evidence type="ECO:0000313" key="1">
    <source>
        <dbReference type="EMBL" id="KAH3720986.1"/>
    </source>
</evidence>